<evidence type="ECO:0000256" key="8">
    <source>
        <dbReference type="ARBA" id="ARBA00023012"/>
    </source>
</evidence>
<evidence type="ECO:0000256" key="3">
    <source>
        <dbReference type="ARBA" id="ARBA00022553"/>
    </source>
</evidence>
<evidence type="ECO:0000256" key="4">
    <source>
        <dbReference type="ARBA" id="ARBA00022679"/>
    </source>
</evidence>
<reference evidence="13 14" key="2">
    <citation type="journal article" date="2012" name="Stand. Genomic Sci.">
        <title>Complete genome sequence of the sulfate-reducing firmicute Desulfotomaculum ruminis type strain (DL(T)).</title>
        <authorList>
            <person name="Spring S."/>
            <person name="Visser M."/>
            <person name="Lu M."/>
            <person name="Copeland A."/>
            <person name="Lapidus A."/>
            <person name="Lucas S."/>
            <person name="Cheng J.F."/>
            <person name="Han C."/>
            <person name="Tapia R."/>
            <person name="Goodwin L.A."/>
            <person name="Pitluck S."/>
            <person name="Ivanova N."/>
            <person name="Land M."/>
            <person name="Hauser L."/>
            <person name="Larimer F."/>
            <person name="Rohde M."/>
            <person name="Goker M."/>
            <person name="Detter J.C."/>
            <person name="Kyrpides N.C."/>
            <person name="Woyke T."/>
            <person name="Schaap P.J."/>
            <person name="Plugge C.M."/>
            <person name="Muyzer G."/>
            <person name="Kuever J."/>
            <person name="Pereira I.A."/>
            <person name="Parshina S.N."/>
            <person name="Bernier-Latmani R."/>
            <person name="Stams A.J."/>
            <person name="Klenk H.P."/>
        </authorList>
    </citation>
    <scope>NUCLEOTIDE SEQUENCE [LARGE SCALE GENOMIC DNA]</scope>
    <source>
        <strain evidence="14">ATCC 23193 / DSM 2154 / NCIB 8452 / DL</strain>
    </source>
</reference>
<evidence type="ECO:0000313" key="14">
    <source>
        <dbReference type="Proteomes" id="UP000009234"/>
    </source>
</evidence>
<dbReference type="GO" id="GO:0000155">
    <property type="term" value="F:phosphorelay sensor kinase activity"/>
    <property type="evidence" value="ECO:0007669"/>
    <property type="project" value="InterPro"/>
</dbReference>
<dbReference type="Gene3D" id="3.30.565.10">
    <property type="entry name" value="Histidine kinase-like ATPase, C-terminal domain"/>
    <property type="match status" value="1"/>
</dbReference>
<dbReference type="SMART" id="SM00091">
    <property type="entry name" value="PAS"/>
    <property type="match status" value="1"/>
</dbReference>
<dbReference type="PROSITE" id="PS50113">
    <property type="entry name" value="PAC"/>
    <property type="match status" value="1"/>
</dbReference>
<evidence type="ECO:0000256" key="6">
    <source>
        <dbReference type="ARBA" id="ARBA00022777"/>
    </source>
</evidence>
<feature type="domain" description="PAC" evidence="12">
    <location>
        <begin position="113"/>
        <end position="164"/>
    </location>
</feature>
<feature type="domain" description="Histidine kinase" evidence="10">
    <location>
        <begin position="177"/>
        <end position="381"/>
    </location>
</feature>
<gene>
    <name evidence="13" type="ordered locus">Desru_0483</name>
</gene>
<dbReference type="PANTHER" id="PTHR43065">
    <property type="entry name" value="SENSOR HISTIDINE KINASE"/>
    <property type="match status" value="1"/>
</dbReference>
<evidence type="ECO:0000259" key="10">
    <source>
        <dbReference type="PROSITE" id="PS50109"/>
    </source>
</evidence>
<accession>F6DRL5</accession>
<dbReference type="EMBL" id="CP002780">
    <property type="protein sequence ID" value="AEG58769.1"/>
    <property type="molecule type" value="Genomic_DNA"/>
</dbReference>
<dbReference type="PANTHER" id="PTHR43065:SF46">
    <property type="entry name" value="C4-DICARBOXYLATE TRANSPORT SENSOR PROTEIN DCTB"/>
    <property type="match status" value="1"/>
</dbReference>
<dbReference type="Proteomes" id="UP000009234">
    <property type="component" value="Chromosome"/>
</dbReference>
<proteinExistence type="predicted"/>
<dbReference type="PRINTS" id="PR00344">
    <property type="entry name" value="BCTRLSENSOR"/>
</dbReference>
<keyword evidence="9" id="KW-0175">Coiled coil</keyword>
<feature type="coiled-coil region" evidence="9">
    <location>
        <begin position="1"/>
        <end position="45"/>
    </location>
</feature>
<dbReference type="Gene3D" id="3.30.450.20">
    <property type="entry name" value="PAS domain"/>
    <property type="match status" value="1"/>
</dbReference>
<dbReference type="InterPro" id="IPR036890">
    <property type="entry name" value="HATPase_C_sf"/>
</dbReference>
<dbReference type="GO" id="GO:0005524">
    <property type="term" value="F:ATP binding"/>
    <property type="evidence" value="ECO:0007669"/>
    <property type="project" value="UniProtKB-KW"/>
</dbReference>
<dbReference type="AlphaFoldDB" id="F6DRL5"/>
<dbReference type="InterPro" id="IPR000014">
    <property type="entry name" value="PAS"/>
</dbReference>
<evidence type="ECO:0000256" key="5">
    <source>
        <dbReference type="ARBA" id="ARBA00022741"/>
    </source>
</evidence>
<dbReference type="SUPFAM" id="SSF47384">
    <property type="entry name" value="Homodimeric domain of signal transducing histidine kinase"/>
    <property type="match status" value="1"/>
</dbReference>
<dbReference type="OrthoDB" id="505470at2"/>
<dbReference type="eggNOG" id="COG2202">
    <property type="taxonomic scope" value="Bacteria"/>
</dbReference>
<keyword evidence="3" id="KW-0597">Phosphoprotein</keyword>
<keyword evidence="7" id="KW-0067">ATP-binding</keyword>
<evidence type="ECO:0000256" key="7">
    <source>
        <dbReference type="ARBA" id="ARBA00022840"/>
    </source>
</evidence>
<dbReference type="SMART" id="SM00387">
    <property type="entry name" value="HATPase_c"/>
    <property type="match status" value="1"/>
</dbReference>
<dbReference type="NCBIfam" id="TIGR00229">
    <property type="entry name" value="sensory_box"/>
    <property type="match status" value="1"/>
</dbReference>
<organism evidence="13 14">
    <name type="scientific">Desulforamulus ruminis (strain ATCC 23193 / DSM 2154 / NCIMB 8452 / DL)</name>
    <name type="common">Desulfotomaculum ruminis</name>
    <dbReference type="NCBI Taxonomy" id="696281"/>
    <lineage>
        <taxon>Bacteria</taxon>
        <taxon>Bacillati</taxon>
        <taxon>Bacillota</taxon>
        <taxon>Clostridia</taxon>
        <taxon>Eubacteriales</taxon>
        <taxon>Peptococcaceae</taxon>
        <taxon>Desulforamulus</taxon>
    </lineage>
</organism>
<evidence type="ECO:0000256" key="2">
    <source>
        <dbReference type="ARBA" id="ARBA00012438"/>
    </source>
</evidence>
<evidence type="ECO:0000313" key="13">
    <source>
        <dbReference type="EMBL" id="AEG58769.1"/>
    </source>
</evidence>
<sequence length="384" mass="43858">MRDRDKSKEELVAEITQLRREMHELKIVHEQYMKTQDQLRESEERFRSLFNSSMDGILLTHISGNVVAANPAVCKMLGQTEEELCRVGRLGIIEVNDERTYHALEERNCTGKFLCELSFVHKDGTPIPVEVSSNVFRDQNNREFASLFVRDIRDRKRYEQEMQRLDRLNIIGQMAAGIGHEVRNPLTTVRGFLQMLSQKPKCSDYKEYLKLMIEELDRANLIITEFLSVAKSSSETMEMIDLNKLIKSISPLIQSDAYRQNNFFLFEEGKIQPIQANAKELRQVILNLSQNGLEAMSSGKTLKISTYMREEKVVLSVQDQGCGIDKNILDKIGTPFLTTKDHGTGLGLAVCYGIARRHNATIEVETSPQGTTFFIEFSGAICYQ</sequence>
<feature type="domain" description="PAS" evidence="11">
    <location>
        <begin position="42"/>
        <end position="84"/>
    </location>
</feature>
<dbReference type="InterPro" id="IPR000700">
    <property type="entry name" value="PAS-assoc_C"/>
</dbReference>
<dbReference type="Pfam" id="PF02518">
    <property type="entry name" value="HATPase_c"/>
    <property type="match status" value="1"/>
</dbReference>
<dbReference type="InterPro" id="IPR036097">
    <property type="entry name" value="HisK_dim/P_sf"/>
</dbReference>
<evidence type="ECO:0000259" key="11">
    <source>
        <dbReference type="PROSITE" id="PS50112"/>
    </source>
</evidence>
<dbReference type="InterPro" id="IPR003661">
    <property type="entry name" value="HisK_dim/P_dom"/>
</dbReference>
<protein>
    <recommendedName>
        <fullName evidence="2">histidine kinase</fullName>
        <ecNumber evidence="2">2.7.13.3</ecNumber>
    </recommendedName>
</protein>
<dbReference type="STRING" id="696281.Desru_0483"/>
<evidence type="ECO:0000259" key="12">
    <source>
        <dbReference type="PROSITE" id="PS50113"/>
    </source>
</evidence>
<dbReference type="Pfam" id="PF00512">
    <property type="entry name" value="HisKA"/>
    <property type="match status" value="1"/>
</dbReference>
<dbReference type="KEGG" id="dru:Desru_0483"/>
<dbReference type="HOGENOM" id="CLU_000445_114_39_9"/>
<evidence type="ECO:0000256" key="1">
    <source>
        <dbReference type="ARBA" id="ARBA00000085"/>
    </source>
</evidence>
<dbReference type="InterPro" id="IPR005467">
    <property type="entry name" value="His_kinase_dom"/>
</dbReference>
<dbReference type="EC" id="2.7.13.3" evidence="2"/>
<dbReference type="InterPro" id="IPR004358">
    <property type="entry name" value="Sig_transdc_His_kin-like_C"/>
</dbReference>
<dbReference type="SUPFAM" id="SSF55874">
    <property type="entry name" value="ATPase domain of HSP90 chaperone/DNA topoisomerase II/histidine kinase"/>
    <property type="match status" value="1"/>
</dbReference>
<dbReference type="Pfam" id="PF13426">
    <property type="entry name" value="PAS_9"/>
    <property type="match status" value="1"/>
</dbReference>
<name>F6DRL5_DESRL</name>
<dbReference type="PROSITE" id="PS50112">
    <property type="entry name" value="PAS"/>
    <property type="match status" value="1"/>
</dbReference>
<dbReference type="PROSITE" id="PS50109">
    <property type="entry name" value="HIS_KIN"/>
    <property type="match status" value="1"/>
</dbReference>
<keyword evidence="14" id="KW-1185">Reference proteome</keyword>
<dbReference type="RefSeq" id="WP_013840544.1">
    <property type="nucleotide sequence ID" value="NC_015589.1"/>
</dbReference>
<dbReference type="CDD" id="cd00082">
    <property type="entry name" value="HisKA"/>
    <property type="match status" value="1"/>
</dbReference>
<keyword evidence="6" id="KW-0418">Kinase</keyword>
<dbReference type="InterPro" id="IPR035965">
    <property type="entry name" value="PAS-like_dom_sf"/>
</dbReference>
<dbReference type="InterPro" id="IPR003594">
    <property type="entry name" value="HATPase_dom"/>
</dbReference>
<comment type="catalytic activity">
    <reaction evidence="1">
        <text>ATP + protein L-histidine = ADP + protein N-phospho-L-histidine.</text>
        <dbReference type="EC" id="2.7.13.3"/>
    </reaction>
</comment>
<dbReference type="SMART" id="SM00086">
    <property type="entry name" value="PAC"/>
    <property type="match status" value="1"/>
</dbReference>
<dbReference type="Gene3D" id="1.10.287.130">
    <property type="match status" value="1"/>
</dbReference>
<dbReference type="InterPro" id="IPR001610">
    <property type="entry name" value="PAC"/>
</dbReference>
<keyword evidence="4" id="KW-0808">Transferase</keyword>
<dbReference type="CDD" id="cd00130">
    <property type="entry name" value="PAS"/>
    <property type="match status" value="1"/>
</dbReference>
<dbReference type="eggNOG" id="COG3852">
    <property type="taxonomic scope" value="Bacteria"/>
</dbReference>
<evidence type="ECO:0000256" key="9">
    <source>
        <dbReference type="SAM" id="Coils"/>
    </source>
</evidence>
<keyword evidence="8" id="KW-0902">Two-component regulatory system</keyword>
<dbReference type="SUPFAM" id="SSF55785">
    <property type="entry name" value="PYP-like sensor domain (PAS domain)"/>
    <property type="match status" value="1"/>
</dbReference>
<dbReference type="SMART" id="SM00388">
    <property type="entry name" value="HisKA"/>
    <property type="match status" value="1"/>
</dbReference>
<reference evidence="14" key="1">
    <citation type="submission" date="2011-05" db="EMBL/GenBank/DDBJ databases">
        <title>Complete sequence of Desulfotomaculum ruminis DSM 2154.</title>
        <authorList>
            <person name="Lucas S."/>
            <person name="Copeland A."/>
            <person name="Lapidus A."/>
            <person name="Cheng J.-F."/>
            <person name="Goodwin L."/>
            <person name="Pitluck S."/>
            <person name="Lu M."/>
            <person name="Detter J.C."/>
            <person name="Han C."/>
            <person name="Tapia R."/>
            <person name="Land M."/>
            <person name="Hauser L."/>
            <person name="Kyrpides N."/>
            <person name="Ivanova N."/>
            <person name="Mikhailova N."/>
            <person name="Pagani I."/>
            <person name="Stams A.J.M."/>
            <person name="Plugge C.M."/>
            <person name="Muyzer G."/>
            <person name="Kuever J."/>
            <person name="Parshina S.N."/>
            <person name="Ivanova A.E."/>
            <person name="Nazina T.N."/>
            <person name="Brambilla E."/>
            <person name="Spring S."/>
            <person name="Klenk H.-P."/>
            <person name="Woyke T."/>
        </authorList>
    </citation>
    <scope>NUCLEOTIDE SEQUENCE [LARGE SCALE GENOMIC DNA]</scope>
    <source>
        <strain evidence="14">ATCC 23193 / DSM 2154 / NCIB 8452 / DL</strain>
    </source>
</reference>
<keyword evidence="5" id="KW-0547">Nucleotide-binding</keyword>